<dbReference type="Pfam" id="PF00733">
    <property type="entry name" value="Asn_synthase"/>
    <property type="match status" value="1"/>
</dbReference>
<comment type="pathway">
    <text evidence="7">Amino-acid biosynthesis.</text>
</comment>
<evidence type="ECO:0000256" key="9">
    <source>
        <dbReference type="PIRNR" id="PIRNR001589"/>
    </source>
</evidence>
<evidence type="ECO:0000256" key="3">
    <source>
        <dbReference type="ARBA" id="ARBA00022605"/>
    </source>
</evidence>
<dbReference type="EMBL" id="JAFCIX010000469">
    <property type="protein sequence ID" value="KAH6589259.1"/>
    <property type="molecule type" value="Genomic_DNA"/>
</dbReference>
<keyword evidence="6" id="KW-0061">Asparagine biosynthesis</keyword>
<evidence type="ECO:0000256" key="4">
    <source>
        <dbReference type="ARBA" id="ARBA00022741"/>
    </source>
</evidence>
<comment type="caution">
    <text evidence="11">The sequence shown here is derived from an EMBL/GenBank/DDBJ whole genome shotgun (WGS) entry which is preliminary data.</text>
</comment>
<keyword evidence="14" id="KW-1185">Reference proteome</keyword>
<dbReference type="SUPFAM" id="SSF52402">
    <property type="entry name" value="Adenine nucleotide alpha hydrolases-like"/>
    <property type="match status" value="1"/>
</dbReference>
<dbReference type="Gene3D" id="3.60.20.10">
    <property type="entry name" value="Glutamine Phosphoribosylpyrophosphate, subunit 1, domain 1"/>
    <property type="match status" value="1"/>
</dbReference>
<keyword evidence="3" id="KW-0028">Amino-acid biosynthesis</keyword>
<dbReference type="InterPro" id="IPR050795">
    <property type="entry name" value="Asn_Synthetase"/>
</dbReference>
<organism evidence="11 14">
    <name type="scientific">Batrachochytrium salamandrivorans</name>
    <dbReference type="NCBI Taxonomy" id="1357716"/>
    <lineage>
        <taxon>Eukaryota</taxon>
        <taxon>Fungi</taxon>
        <taxon>Fungi incertae sedis</taxon>
        <taxon>Chytridiomycota</taxon>
        <taxon>Chytridiomycota incertae sedis</taxon>
        <taxon>Chytridiomycetes</taxon>
        <taxon>Rhizophydiales</taxon>
        <taxon>Rhizophydiales incertae sedis</taxon>
        <taxon>Batrachochytrium</taxon>
    </lineage>
</organism>
<feature type="domain" description="Glutamine amidotransferase type-2" evidence="10">
    <location>
        <begin position="2"/>
        <end position="194"/>
    </location>
</feature>
<evidence type="ECO:0000259" key="10">
    <source>
        <dbReference type="PROSITE" id="PS51278"/>
    </source>
</evidence>
<dbReference type="InterPro" id="IPR014729">
    <property type="entry name" value="Rossmann-like_a/b/a_fold"/>
</dbReference>
<dbReference type="EC" id="6.3.5.4" evidence="1"/>
<gene>
    <name evidence="13" type="ORF">BASA50_008492</name>
    <name evidence="11" type="ORF">BASA50_010134</name>
    <name evidence="12" type="ORF">BASA50_010151</name>
</gene>
<dbReference type="InterPro" id="IPR001962">
    <property type="entry name" value="Asn_synthase"/>
</dbReference>
<evidence type="ECO:0000256" key="1">
    <source>
        <dbReference type="ARBA" id="ARBA00012737"/>
    </source>
</evidence>
<dbReference type="CDD" id="cd01991">
    <property type="entry name" value="Asn_synthase_B_C"/>
    <property type="match status" value="1"/>
</dbReference>
<dbReference type="InterPro" id="IPR029055">
    <property type="entry name" value="Ntn_hydrolases_N"/>
</dbReference>
<evidence type="ECO:0000313" key="14">
    <source>
        <dbReference type="Proteomes" id="UP001648503"/>
    </source>
</evidence>
<dbReference type="EMBL" id="JAFCIX010000469">
    <property type="protein sequence ID" value="KAH6589276.1"/>
    <property type="molecule type" value="Genomic_DNA"/>
</dbReference>
<keyword evidence="5 9" id="KW-0067">ATP-binding</keyword>
<dbReference type="Pfam" id="PF13537">
    <property type="entry name" value="GATase_7"/>
    <property type="match status" value="1"/>
</dbReference>
<dbReference type="Gene3D" id="3.40.50.620">
    <property type="entry name" value="HUPs"/>
    <property type="match status" value="1"/>
</dbReference>
<dbReference type="PANTHER" id="PTHR11772:SF2">
    <property type="entry name" value="ASPARAGINE SYNTHETASE [GLUTAMINE-HYDROLYZING]"/>
    <property type="match status" value="1"/>
</dbReference>
<comment type="catalytic activity">
    <reaction evidence="8">
        <text>L-aspartate + L-glutamine + ATP + H2O = L-asparagine + L-glutamate + AMP + diphosphate + H(+)</text>
        <dbReference type="Rhea" id="RHEA:12228"/>
        <dbReference type="ChEBI" id="CHEBI:15377"/>
        <dbReference type="ChEBI" id="CHEBI:15378"/>
        <dbReference type="ChEBI" id="CHEBI:29985"/>
        <dbReference type="ChEBI" id="CHEBI:29991"/>
        <dbReference type="ChEBI" id="CHEBI:30616"/>
        <dbReference type="ChEBI" id="CHEBI:33019"/>
        <dbReference type="ChEBI" id="CHEBI:58048"/>
        <dbReference type="ChEBI" id="CHEBI:58359"/>
        <dbReference type="ChEBI" id="CHEBI:456215"/>
        <dbReference type="EC" id="6.3.5.4"/>
    </reaction>
</comment>
<evidence type="ECO:0000313" key="12">
    <source>
        <dbReference type="EMBL" id="KAH6589276.1"/>
    </source>
</evidence>
<dbReference type="SUPFAM" id="SSF56235">
    <property type="entry name" value="N-terminal nucleophile aminohydrolases (Ntn hydrolases)"/>
    <property type="match status" value="1"/>
</dbReference>
<protein>
    <recommendedName>
        <fullName evidence="1">asparagine synthase (glutamine-hydrolyzing)</fullName>
        <ecNumber evidence="1">6.3.5.4</ecNumber>
    </recommendedName>
</protein>
<evidence type="ECO:0000313" key="13">
    <source>
        <dbReference type="EMBL" id="KAH6591783.1"/>
    </source>
</evidence>
<dbReference type="EMBL" id="JAFCIX010000397">
    <property type="protein sequence ID" value="KAH6591783.1"/>
    <property type="molecule type" value="Genomic_DNA"/>
</dbReference>
<evidence type="ECO:0000256" key="2">
    <source>
        <dbReference type="ARBA" id="ARBA00022598"/>
    </source>
</evidence>
<evidence type="ECO:0000256" key="8">
    <source>
        <dbReference type="ARBA" id="ARBA00048741"/>
    </source>
</evidence>
<reference evidence="11 14" key="1">
    <citation type="submission" date="2021-02" db="EMBL/GenBank/DDBJ databases">
        <title>Variation within the Batrachochytrium salamandrivorans European outbreak.</title>
        <authorList>
            <person name="Kelly M."/>
            <person name="Pasmans F."/>
            <person name="Shea T.P."/>
            <person name="Munoz J.F."/>
            <person name="Carranza S."/>
            <person name="Cuomo C.A."/>
            <person name="Martel A."/>
        </authorList>
    </citation>
    <scope>NUCLEOTIDE SEQUENCE [LARGE SCALE GENOMIC DNA]</scope>
    <source>
        <strain evidence="11 14">AMFP18/2</strain>
    </source>
</reference>
<dbReference type="PROSITE" id="PS51278">
    <property type="entry name" value="GATASE_TYPE_2"/>
    <property type="match status" value="1"/>
</dbReference>
<dbReference type="NCBIfam" id="NF006949">
    <property type="entry name" value="PRK09431.1"/>
    <property type="match status" value="1"/>
</dbReference>
<proteinExistence type="predicted"/>
<evidence type="ECO:0000256" key="7">
    <source>
        <dbReference type="ARBA" id="ARBA00029440"/>
    </source>
</evidence>
<accession>A0ABQ8EZA6</accession>
<dbReference type="NCBIfam" id="TIGR01536">
    <property type="entry name" value="asn_synth_AEB"/>
    <property type="match status" value="1"/>
</dbReference>
<dbReference type="InterPro" id="IPR006426">
    <property type="entry name" value="Asn_synth_AEB"/>
</dbReference>
<evidence type="ECO:0000256" key="6">
    <source>
        <dbReference type="ARBA" id="ARBA00022888"/>
    </source>
</evidence>
<name>A0ABQ8EZA6_9FUNG</name>
<dbReference type="Proteomes" id="UP001648503">
    <property type="component" value="Unassembled WGS sequence"/>
</dbReference>
<evidence type="ECO:0000256" key="5">
    <source>
        <dbReference type="ARBA" id="ARBA00022840"/>
    </source>
</evidence>
<keyword evidence="4 9" id="KW-0547">Nucleotide-binding</keyword>
<keyword evidence="2" id="KW-0436">Ligase</keyword>
<sequence>MCGIFACFARPCAVETSKALLALKHRGPDRASQVSIQKDHKDQHVLAHTRLTVFAVKDGEQPITHSAITLVANGEIYNHEALKADPSVKDKAYTASDCSGIIAAYETYGKSSMCQVIQALDGFFVFVLHDGETDTVLAARDPFGITSMYYAVVTDDSGLPPTIAFASEAKALLAINGAHIYNFPPGSFYHSAASAFSPDGFHRYAPVLSDIPIRAETDAALVRETLCTAVKKRLMVEAPFGVLLSGGLDSSLIASIAARLTRDTHGPLKTYSIGLKGAPDHIAALQVAAHIKSDHTAFEFTVDQALDALPDVIRHLETFDITTIRASTPMYLLSKYIKTQGLKMVLSGEGSDELFGGYLYFHSAPSDKEFHDECVGRLEQLHLFDCLRANKSTMASGIEARVPFLDAALVEAVLSLPIASRRPLPGPSGKPIEKYLLRDAFRGDWLPDEILWRAKEQFSDGVGFSWIDSLKQTADLKVTDVQFADRANTFPNKTPATKEAYWYRCMFNDLFGDRLDLADTVELWVPRGDWGCPSDPSGRAQAVHTDYKPDTME</sequence>
<dbReference type="InterPro" id="IPR017932">
    <property type="entry name" value="GATase_2_dom"/>
</dbReference>
<dbReference type="PANTHER" id="PTHR11772">
    <property type="entry name" value="ASPARAGINE SYNTHETASE"/>
    <property type="match status" value="1"/>
</dbReference>
<dbReference type="PIRSF" id="PIRSF001589">
    <property type="entry name" value="Asn_synthetase_glu-h"/>
    <property type="match status" value="1"/>
</dbReference>
<evidence type="ECO:0000313" key="11">
    <source>
        <dbReference type="EMBL" id="KAH6589259.1"/>
    </source>
</evidence>